<dbReference type="Gene3D" id="3.40.50.1820">
    <property type="entry name" value="alpha/beta hydrolase"/>
    <property type="match status" value="1"/>
</dbReference>
<evidence type="ECO:0000256" key="4">
    <source>
        <dbReference type="ARBA" id="ARBA00048461"/>
    </source>
</evidence>
<keyword evidence="5" id="KW-0732">Signal</keyword>
<dbReference type="InterPro" id="IPR051218">
    <property type="entry name" value="Sec_MonoDiacylglyc_Lipase"/>
</dbReference>
<dbReference type="OrthoDB" id="426718at2759"/>
<name>A0A9P5XVI2_9AGAR</name>
<evidence type="ECO:0000256" key="5">
    <source>
        <dbReference type="SAM" id="SignalP"/>
    </source>
</evidence>
<dbReference type="Pfam" id="PF01764">
    <property type="entry name" value="Lipase_3"/>
    <property type="match status" value="1"/>
</dbReference>
<gene>
    <name evidence="7" type="ORF">BDZ94DRAFT_1204622</name>
    <name evidence="8" type="ORF">BDZ94DRAFT_1275493</name>
</gene>
<evidence type="ECO:0000313" key="7">
    <source>
        <dbReference type="EMBL" id="KAF9456339.1"/>
    </source>
</evidence>
<proteinExistence type="inferred from homology"/>
<dbReference type="PANTHER" id="PTHR45856">
    <property type="entry name" value="ALPHA/BETA-HYDROLASES SUPERFAMILY PROTEIN"/>
    <property type="match status" value="1"/>
</dbReference>
<dbReference type="SUPFAM" id="SSF53474">
    <property type="entry name" value="alpha/beta-Hydrolases"/>
    <property type="match status" value="1"/>
</dbReference>
<dbReference type="AlphaFoldDB" id="A0A9P5XVI2"/>
<evidence type="ECO:0000256" key="2">
    <source>
        <dbReference type="ARBA" id="ARBA00043996"/>
    </source>
</evidence>
<feature type="chain" id="PRO_5040653562" evidence="5">
    <location>
        <begin position="26"/>
        <end position="298"/>
    </location>
</feature>
<dbReference type="PANTHER" id="PTHR45856:SF11">
    <property type="entry name" value="FUNGAL LIPASE-LIKE DOMAIN-CONTAINING PROTEIN"/>
    <property type="match status" value="1"/>
</dbReference>
<comment type="similarity">
    <text evidence="2">Belongs to the AB hydrolase superfamily. Lipase family. Class 3 subfamily.</text>
</comment>
<dbReference type="InterPro" id="IPR029058">
    <property type="entry name" value="AB_hydrolase_fold"/>
</dbReference>
<sequence length="298" mass="32900">MILLIILPIPFLSSLFIALIPAVVAVDALGSVGKRSINTATYNDLLFYFKYASSAYNHVCDKPNGNVLIKMLDSSDDTQGFIARDDQKKEIVVSLRGTESIQDLLTDLQINQAPFNVAGVLGPTGVMVHNGFQNAWRSVATQVISTVNTQLVENGGYSVVTTGHSLGGALSSLAAITLKEILPNTHIRMYTYGQPRTGNKAYANWVDQRFAFENLFRSVNMYDPAPHIFPHLILDYTHHGIEYWTFRGPPSAANTKKCARTGEDPNCSLSTELLGLPPLLIEDHLFYFAIFYQTSFCS</sequence>
<comment type="catalytic activity">
    <reaction evidence="4">
        <text>a monoacylglycerol + H2O = glycerol + a fatty acid + H(+)</text>
        <dbReference type="Rhea" id="RHEA:15245"/>
        <dbReference type="ChEBI" id="CHEBI:15377"/>
        <dbReference type="ChEBI" id="CHEBI:15378"/>
        <dbReference type="ChEBI" id="CHEBI:17408"/>
        <dbReference type="ChEBI" id="CHEBI:17754"/>
        <dbReference type="ChEBI" id="CHEBI:28868"/>
    </reaction>
</comment>
<dbReference type="Proteomes" id="UP000807353">
    <property type="component" value="Unassembled WGS sequence"/>
</dbReference>
<evidence type="ECO:0000313" key="8">
    <source>
        <dbReference type="EMBL" id="KAF9456491.1"/>
    </source>
</evidence>
<evidence type="ECO:0000259" key="6">
    <source>
        <dbReference type="Pfam" id="PF01764"/>
    </source>
</evidence>
<protein>
    <submittedName>
        <fullName evidence="8">Alpha/beta-hydrolase</fullName>
    </submittedName>
</protein>
<evidence type="ECO:0000313" key="9">
    <source>
        <dbReference type="Proteomes" id="UP000807353"/>
    </source>
</evidence>
<reference evidence="8" key="1">
    <citation type="submission" date="2020-11" db="EMBL/GenBank/DDBJ databases">
        <authorList>
            <consortium name="DOE Joint Genome Institute"/>
            <person name="Ahrendt S."/>
            <person name="Riley R."/>
            <person name="Andreopoulos W."/>
            <person name="Labutti K."/>
            <person name="Pangilinan J."/>
            <person name="Ruiz-Duenas F.J."/>
            <person name="Barrasa J.M."/>
            <person name="Sanchez-Garcia M."/>
            <person name="Camarero S."/>
            <person name="Miyauchi S."/>
            <person name="Serrano A."/>
            <person name="Linde D."/>
            <person name="Babiker R."/>
            <person name="Drula E."/>
            <person name="Ayuso-Fernandez I."/>
            <person name="Pacheco R."/>
            <person name="Padilla G."/>
            <person name="Ferreira P."/>
            <person name="Barriuso J."/>
            <person name="Kellner H."/>
            <person name="Castanera R."/>
            <person name="Alfaro M."/>
            <person name="Ramirez L."/>
            <person name="Pisabarro A.G."/>
            <person name="Kuo A."/>
            <person name="Tritt A."/>
            <person name="Lipzen A."/>
            <person name="He G."/>
            <person name="Yan M."/>
            <person name="Ng V."/>
            <person name="Cullen D."/>
            <person name="Martin F."/>
            <person name="Rosso M.-N."/>
            <person name="Henrissat B."/>
            <person name="Hibbett D."/>
            <person name="Martinez A.T."/>
            <person name="Grigoriev I.V."/>
        </authorList>
    </citation>
    <scope>NUCLEOTIDE SEQUENCE</scope>
    <source>
        <strain evidence="8">CBS 247.69</strain>
    </source>
</reference>
<evidence type="ECO:0000256" key="1">
    <source>
        <dbReference type="ARBA" id="ARBA00023157"/>
    </source>
</evidence>
<dbReference type="EMBL" id="MU150422">
    <property type="protein sequence ID" value="KAF9456491.1"/>
    <property type="molecule type" value="Genomic_DNA"/>
</dbReference>
<comment type="catalytic activity">
    <reaction evidence="3">
        <text>a diacylglycerol + H2O = a monoacylglycerol + a fatty acid + H(+)</text>
        <dbReference type="Rhea" id="RHEA:32731"/>
        <dbReference type="ChEBI" id="CHEBI:15377"/>
        <dbReference type="ChEBI" id="CHEBI:15378"/>
        <dbReference type="ChEBI" id="CHEBI:17408"/>
        <dbReference type="ChEBI" id="CHEBI:18035"/>
        <dbReference type="ChEBI" id="CHEBI:28868"/>
    </reaction>
</comment>
<dbReference type="CDD" id="cd00519">
    <property type="entry name" value="Lipase_3"/>
    <property type="match status" value="1"/>
</dbReference>
<dbReference type="InterPro" id="IPR002921">
    <property type="entry name" value="Fungal_lipase-type"/>
</dbReference>
<keyword evidence="9" id="KW-1185">Reference proteome</keyword>
<organism evidence="8 9">
    <name type="scientific">Collybia nuda</name>
    <dbReference type="NCBI Taxonomy" id="64659"/>
    <lineage>
        <taxon>Eukaryota</taxon>
        <taxon>Fungi</taxon>
        <taxon>Dikarya</taxon>
        <taxon>Basidiomycota</taxon>
        <taxon>Agaricomycotina</taxon>
        <taxon>Agaricomycetes</taxon>
        <taxon>Agaricomycetidae</taxon>
        <taxon>Agaricales</taxon>
        <taxon>Tricholomatineae</taxon>
        <taxon>Clitocybaceae</taxon>
        <taxon>Collybia</taxon>
    </lineage>
</organism>
<feature type="domain" description="Fungal lipase-type" evidence="6">
    <location>
        <begin position="92"/>
        <end position="230"/>
    </location>
</feature>
<comment type="caution">
    <text evidence="8">The sequence shown here is derived from an EMBL/GenBank/DDBJ whole genome shotgun (WGS) entry which is preliminary data.</text>
</comment>
<keyword evidence="1" id="KW-1015">Disulfide bond</keyword>
<dbReference type="EMBL" id="MU150435">
    <property type="protein sequence ID" value="KAF9456339.1"/>
    <property type="molecule type" value="Genomic_DNA"/>
</dbReference>
<evidence type="ECO:0000256" key="3">
    <source>
        <dbReference type="ARBA" id="ARBA00047591"/>
    </source>
</evidence>
<dbReference type="GO" id="GO:0006629">
    <property type="term" value="P:lipid metabolic process"/>
    <property type="evidence" value="ECO:0007669"/>
    <property type="project" value="InterPro"/>
</dbReference>
<feature type="signal peptide" evidence="5">
    <location>
        <begin position="1"/>
        <end position="25"/>
    </location>
</feature>
<accession>A0A9P5XVI2</accession>